<dbReference type="EMBL" id="KZ819689">
    <property type="protein sequence ID" value="PWN54274.1"/>
    <property type="molecule type" value="Genomic_DNA"/>
</dbReference>
<proteinExistence type="predicted"/>
<evidence type="ECO:0000313" key="1">
    <source>
        <dbReference type="EMBL" id="PWN54274.1"/>
    </source>
</evidence>
<organism evidence="1 2">
    <name type="scientific">Violaceomyces palustris</name>
    <dbReference type="NCBI Taxonomy" id="1673888"/>
    <lineage>
        <taxon>Eukaryota</taxon>
        <taxon>Fungi</taxon>
        <taxon>Dikarya</taxon>
        <taxon>Basidiomycota</taxon>
        <taxon>Ustilaginomycotina</taxon>
        <taxon>Ustilaginomycetes</taxon>
        <taxon>Violaceomycetales</taxon>
        <taxon>Violaceomycetaceae</taxon>
        <taxon>Violaceomyces</taxon>
    </lineage>
</organism>
<dbReference type="Proteomes" id="UP000245626">
    <property type="component" value="Unassembled WGS sequence"/>
</dbReference>
<name>A0ACD0P8A2_9BASI</name>
<protein>
    <submittedName>
        <fullName evidence="1">Glycoside hydrolase</fullName>
    </submittedName>
</protein>
<keyword evidence="1" id="KW-0378">Hydrolase</keyword>
<sequence>MTGKGKGKDEAASIERSSEQRDAVERRASSSSSSTCKSDTISPKTKTTLVNAGYWADWTASTLPPENIDFTKFDFINFAFALPTVDFDLSFNSEASKSLLKRLVTAAHNGDTKVALSIGGWGGSTYFSTAVRTNSSRATFISNIKKIYSTYSLDGIDIDWEYPGQSTEGSQYDAMDAKNLQSFFQELRVALPDAMLSAAVTHRPFIGSKGVPITNVKRSAEALDYILIMNYDVWGSSSVPGSNSPLANLCGNSTMPSASAAAGVKAWSAAGMPREKILLGIPAYGYINTSTKKTLQTRKVGRRGVTLTSSDGSTYSGQINFKAIVDQGALVKDSSGLYDEAGGFIKYWDDCSDTPYLSNGNIVVTYDDTSSIWDKGAFAAKAGIAGLNMWSLDGDNNWDLTKAAIAGMRSGYASLSS</sequence>
<reference evidence="1 2" key="1">
    <citation type="journal article" date="2018" name="Mol. Biol. Evol.">
        <title>Broad Genomic Sampling Reveals a Smut Pathogenic Ancestry of the Fungal Clade Ustilaginomycotina.</title>
        <authorList>
            <person name="Kijpornyongpan T."/>
            <person name="Mondo S.J."/>
            <person name="Barry K."/>
            <person name="Sandor L."/>
            <person name="Lee J."/>
            <person name="Lipzen A."/>
            <person name="Pangilinan J."/>
            <person name="LaButti K."/>
            <person name="Hainaut M."/>
            <person name="Henrissat B."/>
            <person name="Grigoriev I.V."/>
            <person name="Spatafora J.W."/>
            <person name="Aime M.C."/>
        </authorList>
    </citation>
    <scope>NUCLEOTIDE SEQUENCE [LARGE SCALE GENOMIC DNA]</scope>
    <source>
        <strain evidence="1 2">SA 807</strain>
    </source>
</reference>
<gene>
    <name evidence="1" type="ORF">IE53DRAFT_308618</name>
</gene>
<evidence type="ECO:0000313" key="2">
    <source>
        <dbReference type="Proteomes" id="UP000245626"/>
    </source>
</evidence>
<accession>A0ACD0P8A2</accession>
<keyword evidence="2" id="KW-1185">Reference proteome</keyword>